<evidence type="ECO:0000256" key="1">
    <source>
        <dbReference type="ARBA" id="ARBA00004418"/>
    </source>
</evidence>
<comment type="similarity">
    <text evidence="2">Belongs to the CpxP/Spy family.</text>
</comment>
<dbReference type="Proteomes" id="UP001155546">
    <property type="component" value="Unassembled WGS sequence"/>
</dbReference>
<evidence type="ECO:0000256" key="3">
    <source>
        <dbReference type="ARBA" id="ARBA00022729"/>
    </source>
</evidence>
<organism evidence="6 7">
    <name type="scientific">Shewanella holmiensis</name>
    <dbReference type="NCBI Taxonomy" id="2952222"/>
    <lineage>
        <taxon>Bacteria</taxon>
        <taxon>Pseudomonadati</taxon>
        <taxon>Pseudomonadota</taxon>
        <taxon>Gammaproteobacteria</taxon>
        <taxon>Alteromonadales</taxon>
        <taxon>Shewanellaceae</taxon>
        <taxon>Shewanella</taxon>
    </lineage>
</organism>
<gene>
    <name evidence="6" type="ORF">NE535_10760</name>
</gene>
<comment type="subcellular location">
    <subcellularLocation>
        <location evidence="1">Periplasm</location>
    </subcellularLocation>
</comment>
<dbReference type="RefSeq" id="WP_261298650.1">
    <property type="nucleotide sequence ID" value="NZ_JAMTCD010000012.1"/>
</dbReference>
<protein>
    <submittedName>
        <fullName evidence="6">Spy/CpxP family protein refolding chaperone</fullName>
    </submittedName>
</protein>
<dbReference type="InterPro" id="IPR012899">
    <property type="entry name" value="LTXXQ"/>
</dbReference>
<sequence>MKTRLPIKAGLVALIASSALLTGSLYAQSVVEPTADTQVERQSEGKYQHGHQRSGMHKMLRKLDLTDAQKTDVKAIVEKYKAQRPDKPSADVRAAHKAEMVSLITSANFDEAKAHEIITAKQERKAAQMLQHFKMQNEIYQLLTPEQQAKFTQRLEKQGKKR</sequence>
<dbReference type="Gene3D" id="1.20.120.1490">
    <property type="match status" value="1"/>
</dbReference>
<dbReference type="Pfam" id="PF07813">
    <property type="entry name" value="LTXXQ"/>
    <property type="match status" value="1"/>
</dbReference>
<keyword evidence="4" id="KW-0574">Periplasm</keyword>
<dbReference type="PANTHER" id="PTHR38102:SF1">
    <property type="entry name" value="PERIPLASMIC CHAPERONE SPY"/>
    <property type="match status" value="1"/>
</dbReference>
<proteinExistence type="inferred from homology"/>
<keyword evidence="3 5" id="KW-0732">Signal</keyword>
<dbReference type="PIRSF" id="PIRSF034445">
    <property type="entry name" value="CpxP_Spy"/>
    <property type="match status" value="1"/>
</dbReference>
<evidence type="ECO:0000313" key="7">
    <source>
        <dbReference type="Proteomes" id="UP001155546"/>
    </source>
</evidence>
<dbReference type="GO" id="GO:0051082">
    <property type="term" value="F:unfolded protein binding"/>
    <property type="evidence" value="ECO:0007669"/>
    <property type="project" value="TreeGrafter"/>
</dbReference>
<comment type="caution">
    <text evidence="6">The sequence shown here is derived from an EMBL/GenBank/DDBJ whole genome shotgun (WGS) entry which is preliminary data.</text>
</comment>
<dbReference type="PANTHER" id="PTHR38102">
    <property type="entry name" value="PERIPLASMIC CHAPERONE SPY"/>
    <property type="match status" value="1"/>
</dbReference>
<keyword evidence="7" id="KW-1185">Reference proteome</keyword>
<feature type="signal peptide" evidence="5">
    <location>
        <begin position="1"/>
        <end position="27"/>
    </location>
</feature>
<evidence type="ECO:0000313" key="6">
    <source>
        <dbReference type="EMBL" id="MCT7942272.1"/>
    </source>
</evidence>
<dbReference type="EMBL" id="JAMTCD010000012">
    <property type="protein sequence ID" value="MCT7942272.1"/>
    <property type="molecule type" value="Genomic_DNA"/>
</dbReference>
<reference evidence="6" key="1">
    <citation type="journal article" date="2023" name="Int. J. Syst. Evol. Microbiol.">
        <title>&lt;i&gt;Shewanella septentrionalis&lt;/i&gt; sp. nov. and &lt;i&gt;Shewanella holmiensis&lt;/i&gt; sp. nov., isolated from Baltic Sea water and sediments.</title>
        <authorList>
            <person name="Martin-Rodriguez A.J."/>
            <person name="Thorell K."/>
            <person name="Joffre E."/>
            <person name="Jensie-Markopoulos S."/>
            <person name="Moore E.R.B."/>
            <person name="Sjoling A."/>
        </authorList>
    </citation>
    <scope>NUCLEOTIDE SEQUENCE</scope>
    <source>
        <strain evidence="6">SP1S2-7</strain>
    </source>
</reference>
<evidence type="ECO:0000256" key="4">
    <source>
        <dbReference type="ARBA" id="ARBA00022764"/>
    </source>
</evidence>
<dbReference type="InterPro" id="IPR052211">
    <property type="entry name" value="Cpx_auxiliary_protein"/>
</dbReference>
<dbReference type="CDD" id="cd09916">
    <property type="entry name" value="CpxP_like"/>
    <property type="match status" value="1"/>
</dbReference>
<dbReference type="AlphaFoldDB" id="A0A9X3AP21"/>
<evidence type="ECO:0000256" key="5">
    <source>
        <dbReference type="SAM" id="SignalP"/>
    </source>
</evidence>
<accession>A0A9X3AP21</accession>
<evidence type="ECO:0000256" key="2">
    <source>
        <dbReference type="ARBA" id="ARBA00008441"/>
    </source>
</evidence>
<dbReference type="GO" id="GO:0030288">
    <property type="term" value="C:outer membrane-bounded periplasmic space"/>
    <property type="evidence" value="ECO:0007669"/>
    <property type="project" value="TreeGrafter"/>
</dbReference>
<name>A0A9X3AP21_9GAMM</name>
<feature type="chain" id="PRO_5040812272" evidence="5">
    <location>
        <begin position="28"/>
        <end position="162"/>
    </location>
</feature>